<dbReference type="HAMAP" id="MF_00151">
    <property type="entry name" value="PPAT_bact"/>
    <property type="match status" value="1"/>
</dbReference>
<evidence type="ECO:0000256" key="5">
    <source>
        <dbReference type="ARBA" id="ARBA00022840"/>
    </source>
</evidence>
<dbReference type="PANTHER" id="PTHR21342:SF1">
    <property type="entry name" value="PHOSPHOPANTETHEINE ADENYLYLTRANSFERASE"/>
    <property type="match status" value="1"/>
</dbReference>
<feature type="binding site" evidence="9">
    <location>
        <position position="53"/>
    </location>
    <ligand>
        <name>substrate</name>
    </ligand>
</feature>
<feature type="binding site" evidence="9">
    <location>
        <position position="100"/>
    </location>
    <ligand>
        <name>substrate</name>
    </ligand>
</feature>
<dbReference type="InterPro" id="IPR001980">
    <property type="entry name" value="PPAT"/>
</dbReference>
<feature type="domain" description="Cytidyltransferase-like" evidence="10">
    <location>
        <begin position="18"/>
        <end position="145"/>
    </location>
</feature>
<comment type="catalytic activity">
    <reaction evidence="8 9">
        <text>(R)-4'-phosphopantetheine + ATP + H(+) = 3'-dephospho-CoA + diphosphate</text>
        <dbReference type="Rhea" id="RHEA:19801"/>
        <dbReference type="ChEBI" id="CHEBI:15378"/>
        <dbReference type="ChEBI" id="CHEBI:30616"/>
        <dbReference type="ChEBI" id="CHEBI:33019"/>
        <dbReference type="ChEBI" id="CHEBI:57328"/>
        <dbReference type="ChEBI" id="CHEBI:61723"/>
        <dbReference type="EC" id="2.7.7.3"/>
    </reaction>
</comment>
<organism evidence="11 12">
    <name type="scientific">Angustibacter luteus</name>
    <dbReference type="NCBI Taxonomy" id="658456"/>
    <lineage>
        <taxon>Bacteria</taxon>
        <taxon>Bacillati</taxon>
        <taxon>Actinomycetota</taxon>
        <taxon>Actinomycetes</taxon>
        <taxon>Kineosporiales</taxon>
        <taxon>Kineosporiaceae</taxon>
    </lineage>
</organism>
<evidence type="ECO:0000256" key="7">
    <source>
        <dbReference type="ARBA" id="ARBA00022993"/>
    </source>
</evidence>
<evidence type="ECO:0000256" key="9">
    <source>
        <dbReference type="HAMAP-Rule" id="MF_00151"/>
    </source>
</evidence>
<dbReference type="NCBIfam" id="TIGR01510">
    <property type="entry name" value="coaD_prev_kdtB"/>
    <property type="match status" value="1"/>
</dbReference>
<dbReference type="NCBIfam" id="TIGR00125">
    <property type="entry name" value="cyt_tran_rel"/>
    <property type="match status" value="1"/>
</dbReference>
<evidence type="ECO:0000256" key="1">
    <source>
        <dbReference type="ARBA" id="ARBA00022490"/>
    </source>
</evidence>
<dbReference type="Proteomes" id="UP001596189">
    <property type="component" value="Unassembled WGS sequence"/>
</dbReference>
<dbReference type="SUPFAM" id="SSF52374">
    <property type="entry name" value="Nucleotidylyl transferase"/>
    <property type="match status" value="1"/>
</dbReference>
<comment type="subcellular location">
    <subcellularLocation>
        <location evidence="9">Cytoplasm</location>
    </subcellularLocation>
</comment>
<dbReference type="EMBL" id="JBHSRD010000006">
    <property type="protein sequence ID" value="MFC6008690.1"/>
    <property type="molecule type" value="Genomic_DNA"/>
</dbReference>
<comment type="pathway">
    <text evidence="9">Cofactor biosynthesis; coenzyme A biosynthesis; CoA from (R)-pantothenate: step 4/5.</text>
</comment>
<evidence type="ECO:0000256" key="3">
    <source>
        <dbReference type="ARBA" id="ARBA00022695"/>
    </source>
</evidence>
<dbReference type="Gene3D" id="3.40.50.620">
    <property type="entry name" value="HUPs"/>
    <property type="match status" value="1"/>
</dbReference>
<dbReference type="RefSeq" id="WP_345714637.1">
    <property type="nucleotide sequence ID" value="NZ_BAABFP010000002.1"/>
</dbReference>
<sequence length="173" mass="18499">MQPDLSAPSAPTGRRCVVPGSYDPVTNGHLDVVARAAALFDEVVVAVLHNPDKGGAFEVEHRLELLRASLGDAPGVSVQAFGGRLLVDVCRDLGAAHVVKGLRSGADLEYERPMALMNRHLSGLETVFVMADPRWQHVSSTLVRQVSAYGGDVSGLVPDVVRDALVARREAQR</sequence>
<feature type="binding site" evidence="9">
    <location>
        <begin position="101"/>
        <end position="103"/>
    </location>
    <ligand>
        <name>ATP</name>
        <dbReference type="ChEBI" id="CHEBI:30616"/>
    </ligand>
</feature>
<evidence type="ECO:0000256" key="6">
    <source>
        <dbReference type="ARBA" id="ARBA00022842"/>
    </source>
</evidence>
<keyword evidence="1 9" id="KW-0963">Cytoplasm</keyword>
<dbReference type="CDD" id="cd02163">
    <property type="entry name" value="PPAT"/>
    <property type="match status" value="1"/>
</dbReference>
<keyword evidence="3 9" id="KW-0548">Nucleotidyltransferase</keyword>
<protein>
    <recommendedName>
        <fullName evidence="9">Phosphopantetheine adenylyltransferase</fullName>
        <ecNumber evidence="9">2.7.7.3</ecNumber>
    </recommendedName>
    <alternativeName>
        <fullName evidence="9">Dephospho-CoA pyrophosphorylase</fullName>
    </alternativeName>
    <alternativeName>
        <fullName evidence="9">Pantetheine-phosphate adenylyltransferase</fullName>
        <shortName evidence="9">PPAT</shortName>
    </alternativeName>
</protein>
<name>A0ABW1JHS2_9ACTN</name>
<proteinExistence type="inferred from homology"/>
<comment type="caution">
    <text evidence="11">The sequence shown here is derived from an EMBL/GenBank/DDBJ whole genome shotgun (WGS) entry which is preliminary data.</text>
</comment>
<comment type="cofactor">
    <cofactor evidence="9">
        <name>Mg(2+)</name>
        <dbReference type="ChEBI" id="CHEBI:18420"/>
    </cofactor>
</comment>
<keyword evidence="2 9" id="KW-0808">Transferase</keyword>
<feature type="binding site" evidence="9">
    <location>
        <position position="111"/>
    </location>
    <ligand>
        <name>ATP</name>
        <dbReference type="ChEBI" id="CHEBI:30616"/>
    </ligand>
</feature>
<evidence type="ECO:0000313" key="11">
    <source>
        <dbReference type="EMBL" id="MFC6008690.1"/>
    </source>
</evidence>
<keyword evidence="12" id="KW-1185">Reference proteome</keyword>
<dbReference type="GO" id="GO:0004595">
    <property type="term" value="F:pantetheine-phosphate adenylyltransferase activity"/>
    <property type="evidence" value="ECO:0007669"/>
    <property type="project" value="UniProtKB-EC"/>
</dbReference>
<dbReference type="Pfam" id="PF01467">
    <property type="entry name" value="CTP_transf_like"/>
    <property type="match status" value="1"/>
</dbReference>
<dbReference type="InterPro" id="IPR014729">
    <property type="entry name" value="Rossmann-like_a/b/a_fold"/>
</dbReference>
<feature type="site" description="Transition state stabilizer" evidence="9">
    <location>
        <position position="29"/>
    </location>
</feature>
<feature type="binding site" evidence="9">
    <location>
        <begin position="21"/>
        <end position="22"/>
    </location>
    <ligand>
        <name>ATP</name>
        <dbReference type="ChEBI" id="CHEBI:30616"/>
    </ligand>
</feature>
<evidence type="ECO:0000313" key="12">
    <source>
        <dbReference type="Proteomes" id="UP001596189"/>
    </source>
</evidence>
<feature type="binding site" evidence="9">
    <location>
        <position position="86"/>
    </location>
    <ligand>
        <name>substrate</name>
    </ligand>
</feature>
<evidence type="ECO:0000256" key="4">
    <source>
        <dbReference type="ARBA" id="ARBA00022741"/>
    </source>
</evidence>
<gene>
    <name evidence="9 11" type="primary">coaD</name>
    <name evidence="11" type="ORF">ACFQDO_16260</name>
</gene>
<feature type="binding site" evidence="9">
    <location>
        <begin position="135"/>
        <end position="141"/>
    </location>
    <ligand>
        <name>ATP</name>
        <dbReference type="ChEBI" id="CHEBI:30616"/>
    </ligand>
</feature>
<keyword evidence="5 9" id="KW-0067">ATP-binding</keyword>
<comment type="similarity">
    <text evidence="9">Belongs to the bacterial CoaD family.</text>
</comment>
<dbReference type="InterPro" id="IPR004821">
    <property type="entry name" value="Cyt_trans-like"/>
</dbReference>
<keyword evidence="6 9" id="KW-0460">Magnesium</keyword>
<keyword evidence="4 9" id="KW-0547">Nucleotide-binding</keyword>
<evidence type="ECO:0000256" key="2">
    <source>
        <dbReference type="ARBA" id="ARBA00022679"/>
    </source>
</evidence>
<evidence type="ECO:0000256" key="8">
    <source>
        <dbReference type="ARBA" id="ARBA00029346"/>
    </source>
</evidence>
<keyword evidence="7 9" id="KW-0173">Coenzyme A biosynthesis</keyword>
<accession>A0ABW1JHS2</accession>
<reference evidence="12" key="1">
    <citation type="journal article" date="2019" name="Int. J. Syst. Evol. Microbiol.">
        <title>The Global Catalogue of Microorganisms (GCM) 10K type strain sequencing project: providing services to taxonomists for standard genome sequencing and annotation.</title>
        <authorList>
            <consortium name="The Broad Institute Genomics Platform"/>
            <consortium name="The Broad Institute Genome Sequencing Center for Infectious Disease"/>
            <person name="Wu L."/>
            <person name="Ma J."/>
        </authorList>
    </citation>
    <scope>NUCLEOTIDE SEQUENCE [LARGE SCALE GENOMIC DNA]</scope>
    <source>
        <strain evidence="12">KACC 14249</strain>
    </source>
</reference>
<comment type="function">
    <text evidence="9">Reversibly transfers an adenylyl group from ATP to 4'-phosphopantetheine, yielding dephospho-CoA (dPCoA) and pyrophosphate.</text>
</comment>
<dbReference type="PRINTS" id="PR01020">
    <property type="entry name" value="LPSBIOSNTHSS"/>
</dbReference>
<feature type="binding site" evidence="9">
    <location>
        <position position="29"/>
    </location>
    <ligand>
        <name>ATP</name>
        <dbReference type="ChEBI" id="CHEBI:30616"/>
    </ligand>
</feature>
<evidence type="ECO:0000259" key="10">
    <source>
        <dbReference type="Pfam" id="PF01467"/>
    </source>
</evidence>
<dbReference type="EC" id="2.7.7.3" evidence="9"/>
<feature type="binding site" evidence="9">
    <location>
        <position position="21"/>
    </location>
    <ligand>
        <name>substrate</name>
    </ligand>
</feature>
<comment type="subunit">
    <text evidence="9">Homohexamer.</text>
</comment>
<dbReference type="PANTHER" id="PTHR21342">
    <property type="entry name" value="PHOSPHOPANTETHEINE ADENYLYLTRANSFERASE"/>
    <property type="match status" value="1"/>
</dbReference>